<dbReference type="SMART" id="SM00382">
    <property type="entry name" value="AAA"/>
    <property type="match status" value="1"/>
</dbReference>
<accession>A0A9D2PEQ3</accession>
<evidence type="ECO:0000256" key="2">
    <source>
        <dbReference type="ARBA" id="ARBA00022741"/>
    </source>
</evidence>
<sequence>MKLEISGLSFSYSDRDVLDQLDIQVEEGEFVSILGASGCGKSTILKLLTGVLTPAEGKILVDGKEIRGMTEHFAYMPQNDLLFPWKTVLDNVCLYGRIHGNLEGARREARENLAAFGLAGYENAYPSSLSGGMRQRAAFLRTALCKSEILLLDEPFGALDVITRGEMQDWLLSMREKMNRTVVLVTHDMDEAIYLSDRILILGGRPSKVVCELKPETPAKGRSRDWLYGQGEMRKRIHREIMRDGAEQRNVCGAEQKNSSPAGKERP</sequence>
<dbReference type="InterPro" id="IPR017871">
    <property type="entry name" value="ABC_transporter-like_CS"/>
</dbReference>
<dbReference type="PROSITE" id="PS50893">
    <property type="entry name" value="ABC_TRANSPORTER_2"/>
    <property type="match status" value="1"/>
</dbReference>
<proteinExistence type="predicted"/>
<dbReference type="EMBL" id="DWWL01000056">
    <property type="protein sequence ID" value="HJC48125.1"/>
    <property type="molecule type" value="Genomic_DNA"/>
</dbReference>
<dbReference type="InterPro" id="IPR050166">
    <property type="entry name" value="ABC_transporter_ATP-bind"/>
</dbReference>
<feature type="region of interest" description="Disordered" evidence="4">
    <location>
        <begin position="245"/>
        <end position="267"/>
    </location>
</feature>
<evidence type="ECO:0000256" key="3">
    <source>
        <dbReference type="ARBA" id="ARBA00022840"/>
    </source>
</evidence>
<protein>
    <submittedName>
        <fullName evidence="6">ABC transporter ATP-binding protein</fullName>
    </submittedName>
</protein>
<dbReference type="CDD" id="cd03293">
    <property type="entry name" value="ABC_NrtD_SsuB_transporters"/>
    <property type="match status" value="1"/>
</dbReference>
<reference evidence="6" key="1">
    <citation type="journal article" date="2021" name="PeerJ">
        <title>Extensive microbial diversity within the chicken gut microbiome revealed by metagenomics and culture.</title>
        <authorList>
            <person name="Gilroy R."/>
            <person name="Ravi A."/>
            <person name="Getino M."/>
            <person name="Pursley I."/>
            <person name="Horton D.L."/>
            <person name="Alikhan N.F."/>
            <person name="Baker D."/>
            <person name="Gharbi K."/>
            <person name="Hall N."/>
            <person name="Watson M."/>
            <person name="Adriaenssens E.M."/>
            <person name="Foster-Nyarko E."/>
            <person name="Jarju S."/>
            <person name="Secka A."/>
            <person name="Antonio M."/>
            <person name="Oren A."/>
            <person name="Chaudhuri R.R."/>
            <person name="La Ragione R."/>
            <person name="Hildebrand F."/>
            <person name="Pallen M.J."/>
        </authorList>
    </citation>
    <scope>NUCLEOTIDE SEQUENCE</scope>
    <source>
        <strain evidence="6">CHK183-5548</strain>
    </source>
</reference>
<dbReference type="Proteomes" id="UP000823883">
    <property type="component" value="Unassembled WGS sequence"/>
</dbReference>
<evidence type="ECO:0000259" key="5">
    <source>
        <dbReference type="PROSITE" id="PS50893"/>
    </source>
</evidence>
<dbReference type="GO" id="GO:0016887">
    <property type="term" value="F:ATP hydrolysis activity"/>
    <property type="evidence" value="ECO:0007669"/>
    <property type="project" value="InterPro"/>
</dbReference>
<dbReference type="AlphaFoldDB" id="A0A9D2PEQ3"/>
<dbReference type="InterPro" id="IPR003439">
    <property type="entry name" value="ABC_transporter-like_ATP-bd"/>
</dbReference>
<dbReference type="Pfam" id="PF00005">
    <property type="entry name" value="ABC_tran"/>
    <property type="match status" value="1"/>
</dbReference>
<evidence type="ECO:0000256" key="4">
    <source>
        <dbReference type="SAM" id="MobiDB-lite"/>
    </source>
</evidence>
<comment type="caution">
    <text evidence="6">The sequence shown here is derived from an EMBL/GenBank/DDBJ whole genome shotgun (WGS) entry which is preliminary data.</text>
</comment>
<dbReference type="PANTHER" id="PTHR42788:SF2">
    <property type="entry name" value="ABC TRANSPORTER ATP-BINDING PROTEIN"/>
    <property type="match status" value="1"/>
</dbReference>
<reference evidence="6" key="2">
    <citation type="submission" date="2021-04" db="EMBL/GenBank/DDBJ databases">
        <authorList>
            <person name="Gilroy R."/>
        </authorList>
    </citation>
    <scope>NUCLEOTIDE SEQUENCE</scope>
    <source>
        <strain evidence="6">CHK183-5548</strain>
    </source>
</reference>
<keyword evidence="1" id="KW-0813">Transport</keyword>
<organism evidence="6 7">
    <name type="scientific">Candidatus Lachnoclostridium pullistercoris</name>
    <dbReference type="NCBI Taxonomy" id="2838632"/>
    <lineage>
        <taxon>Bacteria</taxon>
        <taxon>Bacillati</taxon>
        <taxon>Bacillota</taxon>
        <taxon>Clostridia</taxon>
        <taxon>Lachnospirales</taxon>
        <taxon>Lachnospiraceae</taxon>
    </lineage>
</organism>
<keyword evidence="3 6" id="KW-0067">ATP-binding</keyword>
<dbReference type="Gene3D" id="3.40.50.300">
    <property type="entry name" value="P-loop containing nucleotide triphosphate hydrolases"/>
    <property type="match status" value="1"/>
</dbReference>
<dbReference type="SUPFAM" id="SSF52540">
    <property type="entry name" value="P-loop containing nucleoside triphosphate hydrolases"/>
    <property type="match status" value="1"/>
</dbReference>
<gene>
    <name evidence="6" type="ORF">IAA04_08750</name>
</gene>
<dbReference type="PANTHER" id="PTHR42788">
    <property type="entry name" value="TAURINE IMPORT ATP-BINDING PROTEIN-RELATED"/>
    <property type="match status" value="1"/>
</dbReference>
<dbReference type="InterPro" id="IPR003593">
    <property type="entry name" value="AAA+_ATPase"/>
</dbReference>
<name>A0A9D2PEQ3_9FIRM</name>
<dbReference type="GO" id="GO:0005524">
    <property type="term" value="F:ATP binding"/>
    <property type="evidence" value="ECO:0007669"/>
    <property type="project" value="UniProtKB-KW"/>
</dbReference>
<feature type="domain" description="ABC transporter" evidence="5">
    <location>
        <begin position="3"/>
        <end position="229"/>
    </location>
</feature>
<dbReference type="InterPro" id="IPR027417">
    <property type="entry name" value="P-loop_NTPase"/>
</dbReference>
<dbReference type="PROSITE" id="PS00211">
    <property type="entry name" value="ABC_TRANSPORTER_1"/>
    <property type="match status" value="1"/>
</dbReference>
<evidence type="ECO:0000313" key="6">
    <source>
        <dbReference type="EMBL" id="HJC48125.1"/>
    </source>
</evidence>
<keyword evidence="2" id="KW-0547">Nucleotide-binding</keyword>
<evidence type="ECO:0000313" key="7">
    <source>
        <dbReference type="Proteomes" id="UP000823883"/>
    </source>
</evidence>
<evidence type="ECO:0000256" key="1">
    <source>
        <dbReference type="ARBA" id="ARBA00022448"/>
    </source>
</evidence>